<evidence type="ECO:0000313" key="2">
    <source>
        <dbReference type="EMBL" id="KAB0682010.1"/>
    </source>
</evidence>
<evidence type="ECO:0000259" key="1">
    <source>
        <dbReference type="Pfam" id="PF14301"/>
    </source>
</evidence>
<organism evidence="2 3">
    <name type="scientific">Plantimonas leprariae</name>
    <dbReference type="NCBI Taxonomy" id="2615207"/>
    <lineage>
        <taxon>Bacteria</taxon>
        <taxon>Pseudomonadati</taxon>
        <taxon>Pseudomonadota</taxon>
        <taxon>Alphaproteobacteria</taxon>
        <taxon>Hyphomicrobiales</taxon>
        <taxon>Aurantimonadaceae</taxon>
        <taxon>Plantimonas</taxon>
    </lineage>
</organism>
<name>A0A7V7PSD6_9HYPH</name>
<dbReference type="EMBL" id="VZDO01000002">
    <property type="protein sequence ID" value="KAB0682010.1"/>
    <property type="molecule type" value="Genomic_DNA"/>
</dbReference>
<sequence length="138" mass="14970">MTIFLDEALPASTGAEVDAERDRRIDGGIVFQGLRFQTRPGDRENIAGAAQLAALAILTGGKALDDPFWNDQVDADGQPVPFRWIAEDNSLVPLGPAAVIALGRAAAAAKQAHTFAARTLKDMQPIPWDYAADRWWQE</sequence>
<accession>A0A7V7PSD6</accession>
<gene>
    <name evidence="2" type="ORF">F6X38_04175</name>
</gene>
<dbReference type="RefSeq" id="WP_150968270.1">
    <property type="nucleotide sequence ID" value="NZ_VZDO01000002.1"/>
</dbReference>
<keyword evidence="3" id="KW-1185">Reference proteome</keyword>
<proteinExistence type="predicted"/>
<dbReference type="InterPro" id="IPR025484">
    <property type="entry name" value="DUF4376"/>
</dbReference>
<reference evidence="2 3" key="1">
    <citation type="submission" date="2019-09" db="EMBL/GenBank/DDBJ databases">
        <title>YIM 132180 draft genome.</title>
        <authorList>
            <person name="Zhang K."/>
        </authorList>
    </citation>
    <scope>NUCLEOTIDE SEQUENCE [LARGE SCALE GENOMIC DNA]</scope>
    <source>
        <strain evidence="2 3">YIM 132180</strain>
    </source>
</reference>
<dbReference type="AlphaFoldDB" id="A0A7V7PSD6"/>
<dbReference type="Pfam" id="PF14301">
    <property type="entry name" value="DUF4376"/>
    <property type="match status" value="1"/>
</dbReference>
<dbReference type="Proteomes" id="UP000432089">
    <property type="component" value="Unassembled WGS sequence"/>
</dbReference>
<feature type="domain" description="DUF4376" evidence="1">
    <location>
        <begin position="11"/>
        <end position="123"/>
    </location>
</feature>
<comment type="caution">
    <text evidence="2">The sequence shown here is derived from an EMBL/GenBank/DDBJ whole genome shotgun (WGS) entry which is preliminary data.</text>
</comment>
<protein>
    <submittedName>
        <fullName evidence="2">DUF4376 domain-containing protein</fullName>
    </submittedName>
</protein>
<evidence type="ECO:0000313" key="3">
    <source>
        <dbReference type="Proteomes" id="UP000432089"/>
    </source>
</evidence>